<protein>
    <recommendedName>
        <fullName evidence="1">F-box domain-containing protein</fullName>
    </recommendedName>
</protein>
<dbReference type="InterPro" id="IPR006553">
    <property type="entry name" value="Leu-rich_rpt_Cys-con_subtyp"/>
</dbReference>
<reference evidence="2 3" key="1">
    <citation type="submission" date="2024-02" db="EMBL/GenBank/DDBJ databases">
        <authorList>
            <person name="Vignale AGUSTIN F."/>
            <person name="Sosa J E."/>
            <person name="Modenutti C."/>
        </authorList>
    </citation>
    <scope>NUCLEOTIDE SEQUENCE [LARGE SCALE GENOMIC DNA]</scope>
</reference>
<organism evidence="2 3">
    <name type="scientific">Ilex paraguariensis</name>
    <name type="common">yerba mate</name>
    <dbReference type="NCBI Taxonomy" id="185542"/>
    <lineage>
        <taxon>Eukaryota</taxon>
        <taxon>Viridiplantae</taxon>
        <taxon>Streptophyta</taxon>
        <taxon>Embryophyta</taxon>
        <taxon>Tracheophyta</taxon>
        <taxon>Spermatophyta</taxon>
        <taxon>Magnoliopsida</taxon>
        <taxon>eudicotyledons</taxon>
        <taxon>Gunneridae</taxon>
        <taxon>Pentapetalae</taxon>
        <taxon>asterids</taxon>
        <taxon>campanulids</taxon>
        <taxon>Aquifoliales</taxon>
        <taxon>Aquifoliaceae</taxon>
        <taxon>Ilex</taxon>
    </lineage>
</organism>
<sequence length="313" mass="35685">MASASRTPTPAQPEQTRNWLELPPEVMATILHRVGAIDILANVQMVCTTWRRICKDSAMWRVIDMHNLGDLWDMEHDLEKMCKHAVDRSEGQLIDINIEYFGTDELLQYIANRSSQLSRLRLVCCHNVSSEGLSEAVKRLPLLEELHLYYTSIAKESIEAVGRCCPLLKSFKLNNQGSRRPHIDCDEEALAIARNMPALCHLQLFGNKMTNDGLQAILDGCPHLESLDLRQCFNVTLTGNLGRRCSEQIRDMRHPNDSTEDYGFDAEIHDCESCDEEYPSGFSDIDFLSDDDEYYEFSGASNGFSDYEELFFD</sequence>
<dbReference type="CDD" id="cd22164">
    <property type="entry name" value="F-box_AtSKIP19-like"/>
    <property type="match status" value="1"/>
</dbReference>
<dbReference type="Proteomes" id="UP001642360">
    <property type="component" value="Unassembled WGS sequence"/>
</dbReference>
<proteinExistence type="predicted"/>
<dbReference type="Gene3D" id="1.20.1280.50">
    <property type="match status" value="1"/>
</dbReference>
<name>A0ABC8RDN7_9AQUA</name>
<dbReference type="Pfam" id="PF24758">
    <property type="entry name" value="LRR_At5g56370"/>
    <property type="match status" value="1"/>
</dbReference>
<dbReference type="Gene3D" id="3.80.10.10">
    <property type="entry name" value="Ribonuclease Inhibitor"/>
    <property type="match status" value="1"/>
</dbReference>
<dbReference type="PROSITE" id="PS50181">
    <property type="entry name" value="FBOX"/>
    <property type="match status" value="1"/>
</dbReference>
<dbReference type="SMART" id="SM00367">
    <property type="entry name" value="LRR_CC"/>
    <property type="match status" value="5"/>
</dbReference>
<evidence type="ECO:0000259" key="1">
    <source>
        <dbReference type="PROSITE" id="PS50181"/>
    </source>
</evidence>
<dbReference type="Pfam" id="PF13516">
    <property type="entry name" value="LRR_6"/>
    <property type="match status" value="1"/>
</dbReference>
<dbReference type="InterPro" id="IPR001611">
    <property type="entry name" value="Leu-rich_rpt"/>
</dbReference>
<dbReference type="InterPro" id="IPR055411">
    <property type="entry name" value="LRR_FXL15/At3g58940/PEG3-like"/>
</dbReference>
<dbReference type="SUPFAM" id="SSF52047">
    <property type="entry name" value="RNI-like"/>
    <property type="match status" value="1"/>
</dbReference>
<dbReference type="InterPro" id="IPR001810">
    <property type="entry name" value="F-box_dom"/>
</dbReference>
<dbReference type="AlphaFoldDB" id="A0ABC8RDN7"/>
<evidence type="ECO:0000313" key="3">
    <source>
        <dbReference type="Proteomes" id="UP001642360"/>
    </source>
</evidence>
<dbReference type="Pfam" id="PF12937">
    <property type="entry name" value="F-box-like"/>
    <property type="match status" value="1"/>
</dbReference>
<dbReference type="InterPro" id="IPR036047">
    <property type="entry name" value="F-box-like_dom_sf"/>
</dbReference>
<gene>
    <name evidence="2" type="ORF">ILEXP_LOCUS10547</name>
</gene>
<evidence type="ECO:0000313" key="2">
    <source>
        <dbReference type="EMBL" id="CAK9142853.1"/>
    </source>
</evidence>
<dbReference type="EMBL" id="CAUOFW020001258">
    <property type="protein sequence ID" value="CAK9142853.1"/>
    <property type="molecule type" value="Genomic_DNA"/>
</dbReference>
<keyword evidence="3" id="KW-1185">Reference proteome</keyword>
<accession>A0ABC8RDN7</accession>
<feature type="domain" description="F-box" evidence="1">
    <location>
        <begin position="16"/>
        <end position="63"/>
    </location>
</feature>
<dbReference type="PANTHER" id="PTHR38926:SF2">
    <property type="entry name" value="F-BOX_LRR-REPEAT PROTEIN 21-RELATED"/>
    <property type="match status" value="1"/>
</dbReference>
<dbReference type="InterPro" id="IPR032675">
    <property type="entry name" value="LRR_dom_sf"/>
</dbReference>
<dbReference type="PANTHER" id="PTHR38926">
    <property type="entry name" value="F-BOX DOMAIN CONTAINING PROTEIN, EXPRESSED"/>
    <property type="match status" value="1"/>
</dbReference>
<comment type="caution">
    <text evidence="2">The sequence shown here is derived from an EMBL/GenBank/DDBJ whole genome shotgun (WGS) entry which is preliminary data.</text>
</comment>
<dbReference type="SUPFAM" id="SSF81383">
    <property type="entry name" value="F-box domain"/>
    <property type="match status" value="1"/>
</dbReference>